<keyword evidence="4 6" id="KW-1133">Transmembrane helix</keyword>
<evidence type="ECO:0000256" key="1">
    <source>
        <dbReference type="ARBA" id="ARBA00004651"/>
    </source>
</evidence>
<comment type="subcellular location">
    <subcellularLocation>
        <location evidence="1">Cell membrane</location>
        <topology evidence="1">Multi-pass membrane protein</topology>
    </subcellularLocation>
</comment>
<dbReference type="Pfam" id="PF01943">
    <property type="entry name" value="Polysacc_synt"/>
    <property type="match status" value="1"/>
</dbReference>
<dbReference type="PANTHER" id="PTHR30250">
    <property type="entry name" value="PST FAMILY PREDICTED COLANIC ACID TRANSPORTER"/>
    <property type="match status" value="1"/>
</dbReference>
<evidence type="ECO:0000256" key="4">
    <source>
        <dbReference type="ARBA" id="ARBA00022989"/>
    </source>
</evidence>
<evidence type="ECO:0000313" key="8">
    <source>
        <dbReference type="Proteomes" id="UP000051660"/>
    </source>
</evidence>
<evidence type="ECO:0000256" key="6">
    <source>
        <dbReference type="SAM" id="Phobius"/>
    </source>
</evidence>
<feature type="transmembrane region" description="Helical" evidence="6">
    <location>
        <begin position="230"/>
        <end position="255"/>
    </location>
</feature>
<evidence type="ECO:0000256" key="5">
    <source>
        <dbReference type="ARBA" id="ARBA00023136"/>
    </source>
</evidence>
<feature type="transmembrane region" description="Helical" evidence="6">
    <location>
        <begin position="9"/>
        <end position="31"/>
    </location>
</feature>
<accession>A0A0R3MZP1</accession>
<dbReference type="GO" id="GO:0005886">
    <property type="term" value="C:plasma membrane"/>
    <property type="evidence" value="ECO:0007669"/>
    <property type="project" value="UniProtKB-SubCell"/>
</dbReference>
<evidence type="ECO:0000256" key="3">
    <source>
        <dbReference type="ARBA" id="ARBA00022692"/>
    </source>
</evidence>
<feature type="transmembrane region" description="Helical" evidence="6">
    <location>
        <begin position="463"/>
        <end position="484"/>
    </location>
</feature>
<keyword evidence="2" id="KW-1003">Cell membrane</keyword>
<gene>
    <name evidence="7" type="ORF">CQ14_30690</name>
</gene>
<feature type="transmembrane region" description="Helical" evidence="6">
    <location>
        <begin position="303"/>
        <end position="325"/>
    </location>
</feature>
<feature type="transmembrane region" description="Helical" evidence="6">
    <location>
        <begin position="43"/>
        <end position="64"/>
    </location>
</feature>
<feature type="transmembrane region" description="Helical" evidence="6">
    <location>
        <begin position="85"/>
        <end position="107"/>
    </location>
</feature>
<dbReference type="EMBL" id="LLYB01000059">
    <property type="protein sequence ID" value="KRR24990.1"/>
    <property type="molecule type" value="Genomic_DNA"/>
</dbReference>
<protein>
    <recommendedName>
        <fullName evidence="9">Membrane protein involved in the export of O-antigen and teichoic acid</fullName>
    </recommendedName>
</protein>
<dbReference type="AlphaFoldDB" id="A0A0R3MZP1"/>
<dbReference type="InterPro" id="IPR050833">
    <property type="entry name" value="Poly_Biosynth_Transport"/>
</dbReference>
<keyword evidence="3 6" id="KW-0812">Transmembrane</keyword>
<reference evidence="7 8" key="1">
    <citation type="submission" date="2014-03" db="EMBL/GenBank/DDBJ databases">
        <title>Bradyrhizobium valentinum sp. nov., isolated from effective nodules of Lupinus mariae-josephae, a lupine endemic of basic-lime soils in Eastern Spain.</title>
        <authorList>
            <person name="Duran D."/>
            <person name="Rey L."/>
            <person name="Navarro A."/>
            <person name="Busquets A."/>
            <person name="Imperial J."/>
            <person name="Ruiz-Argueso T."/>
        </authorList>
    </citation>
    <scope>NUCLEOTIDE SEQUENCE [LARGE SCALE GENOMIC DNA]</scope>
    <source>
        <strain evidence="7 8">CCBAU 23086</strain>
    </source>
</reference>
<keyword evidence="5 6" id="KW-0472">Membrane</keyword>
<feature type="transmembrane region" description="Helical" evidence="6">
    <location>
        <begin position="341"/>
        <end position="365"/>
    </location>
</feature>
<evidence type="ECO:0008006" key="9">
    <source>
        <dbReference type="Google" id="ProtNLM"/>
    </source>
</evidence>
<feature type="transmembrane region" description="Helical" evidence="6">
    <location>
        <begin position="187"/>
        <end position="209"/>
    </location>
</feature>
<feature type="transmembrane region" description="Helical" evidence="6">
    <location>
        <begin position="275"/>
        <end position="291"/>
    </location>
</feature>
<feature type="transmembrane region" description="Helical" evidence="6">
    <location>
        <begin position="377"/>
        <end position="397"/>
    </location>
</feature>
<dbReference type="RefSeq" id="WP_057858223.1">
    <property type="nucleotide sequence ID" value="NZ_LLYB01000059.1"/>
</dbReference>
<evidence type="ECO:0000313" key="7">
    <source>
        <dbReference type="EMBL" id="KRR24990.1"/>
    </source>
</evidence>
<feature type="transmembrane region" description="Helical" evidence="6">
    <location>
        <begin position="156"/>
        <end position="175"/>
    </location>
</feature>
<feature type="transmembrane region" description="Helical" evidence="6">
    <location>
        <begin position="433"/>
        <end position="457"/>
    </location>
</feature>
<feature type="transmembrane region" description="Helical" evidence="6">
    <location>
        <begin position="127"/>
        <end position="144"/>
    </location>
</feature>
<proteinExistence type="predicted"/>
<dbReference type="OrthoDB" id="7604989at2"/>
<organism evidence="7 8">
    <name type="scientific">Bradyrhizobium lablabi</name>
    <dbReference type="NCBI Taxonomy" id="722472"/>
    <lineage>
        <taxon>Bacteria</taxon>
        <taxon>Pseudomonadati</taxon>
        <taxon>Pseudomonadota</taxon>
        <taxon>Alphaproteobacteria</taxon>
        <taxon>Hyphomicrobiales</taxon>
        <taxon>Nitrobacteraceae</taxon>
        <taxon>Bradyrhizobium</taxon>
    </lineage>
</organism>
<dbReference type="Proteomes" id="UP000051660">
    <property type="component" value="Unassembled WGS sequence"/>
</dbReference>
<dbReference type="PANTHER" id="PTHR30250:SF26">
    <property type="entry name" value="PSMA PROTEIN"/>
    <property type="match status" value="1"/>
</dbReference>
<name>A0A0R3MZP1_9BRAD</name>
<dbReference type="InterPro" id="IPR002797">
    <property type="entry name" value="Polysacc_synth"/>
</dbReference>
<sequence length="507" mass="55054">MIKRLIHNTIISTVAFGAAAILGLIVIPVIIRTWGVTEFGLIVITRLLLPSGMMAVLDLGLSEVATQVVARAREHRDWNLVGRQLSFLTALSIALAITLCGAIWFGAPYLTVLMKVDPAHVDKFIEILHYTALANLVLVPALVWEGTVKGFERYNLLRFSEFTSTLAYVGLTVWASTASASFEIVAYIYLATLVLRALAVLVATVTALTTKGARFAAWTAPIRRELLHRCLLLLQGKLIGGITGPIQPFVAGLFFGPTAVGTYDALVRLARVSKVLVGLLTSALLPVASRLDERGSSTTFQRLGELGLIMLPMFTLPPLAAAAILSPEILQMWIGPLLAPYALWMGLSFVIPICTQYLVIGNVIFLTRPGVQARLNWLLSLQLLIWAVVTAATLGFFAERSLILGQAVGSLAVLPWQISTLRRALNLERQSFLKAVGTQAIILIIGSILLWFVAGYIRVDSLIKLALVAGTFCLASWLAQYFLVLDARHRAVFPAIGHLMGLAPKSN</sequence>
<evidence type="ECO:0000256" key="2">
    <source>
        <dbReference type="ARBA" id="ARBA00022475"/>
    </source>
</evidence>
<comment type="caution">
    <text evidence="7">The sequence shown here is derived from an EMBL/GenBank/DDBJ whole genome shotgun (WGS) entry which is preliminary data.</text>
</comment>